<keyword evidence="2" id="KW-1185">Reference proteome</keyword>
<dbReference type="Proteomes" id="UP000729009">
    <property type="component" value="Unassembled WGS sequence"/>
</dbReference>
<reference evidence="1 2" key="1">
    <citation type="submission" date="2019-05" db="EMBL/GenBank/DDBJ databases">
        <title>Draft genomes of bacterial isolates retrieved from different Forrest soils.</title>
        <authorList>
            <person name="Soares-Castro P."/>
            <person name="Santos P.M."/>
        </authorList>
    </citation>
    <scope>NUCLEOTIDE SEQUENCE [LARGE SCALE GENOMIC DNA]</scope>
    <source>
        <strain evidence="1 2">UMG736</strain>
    </source>
</reference>
<comment type="caution">
    <text evidence="1">The sequence shown here is derived from an EMBL/GenBank/DDBJ whole genome shotgun (WGS) entry which is preliminary data.</text>
</comment>
<sequence length="171" mass="19489">MTRIGILGVDDLTETFLVDFLVELFRLDPCAHVFLSAGDFERANLLAIKFPCWVQDNCQSVVDEADTLIIFPQKISSDNVQEKTTYRQTQLVILLDTMPSFNKENIPPKAESFINRHVVLHNLSPCFHLTSEQIEHYLFFLRVLLISIKVTYSLEINIQTSSESATLNILG</sequence>
<dbReference type="AlphaFoldDB" id="A0ABD6M4I3"/>
<organism evidence="1 2">
    <name type="scientific">Citrobacter gillenii</name>
    <dbReference type="NCBI Taxonomy" id="67828"/>
    <lineage>
        <taxon>Bacteria</taxon>
        <taxon>Pseudomonadati</taxon>
        <taxon>Pseudomonadota</taxon>
        <taxon>Gammaproteobacteria</taxon>
        <taxon>Enterobacterales</taxon>
        <taxon>Enterobacteriaceae</taxon>
        <taxon>Citrobacter</taxon>
        <taxon>Citrobacter freundii complex</taxon>
    </lineage>
</organism>
<evidence type="ECO:0000313" key="1">
    <source>
        <dbReference type="EMBL" id="NTZ51537.1"/>
    </source>
</evidence>
<evidence type="ECO:0008006" key="3">
    <source>
        <dbReference type="Google" id="ProtNLM"/>
    </source>
</evidence>
<dbReference type="RefSeq" id="WP_174361112.1">
    <property type="nucleotide sequence ID" value="NZ_SUQN01000006.1"/>
</dbReference>
<dbReference type="EMBL" id="SUQN01000006">
    <property type="protein sequence ID" value="NTZ51537.1"/>
    <property type="molecule type" value="Genomic_DNA"/>
</dbReference>
<gene>
    <name evidence="1" type="ORF">FCH32_14730</name>
</gene>
<name>A0ABD6M4I3_9ENTR</name>
<accession>A0ABD6M4I3</accession>
<protein>
    <recommendedName>
        <fullName evidence="3">Pyrroline-5-carboxylate reductase catalytic N-terminal domain-containing protein</fullName>
    </recommendedName>
</protein>
<proteinExistence type="predicted"/>
<evidence type="ECO:0000313" key="2">
    <source>
        <dbReference type="Proteomes" id="UP000729009"/>
    </source>
</evidence>